<dbReference type="Pfam" id="PF00339">
    <property type="entry name" value="Arrestin_N"/>
    <property type="match status" value="1"/>
</dbReference>
<name>A0A9W8HPD3_9FUNG</name>
<comment type="caution">
    <text evidence="3">The sequence shown here is derived from an EMBL/GenBank/DDBJ whole genome shotgun (WGS) entry which is preliminary data.</text>
</comment>
<reference evidence="3" key="1">
    <citation type="submission" date="2022-07" db="EMBL/GenBank/DDBJ databases">
        <title>Phylogenomic reconstructions and comparative analyses of Kickxellomycotina fungi.</title>
        <authorList>
            <person name="Reynolds N.K."/>
            <person name="Stajich J.E."/>
            <person name="Barry K."/>
            <person name="Grigoriev I.V."/>
            <person name="Crous P."/>
            <person name="Smith M.E."/>
        </authorList>
    </citation>
    <scope>NUCLEOTIDE SEQUENCE</scope>
    <source>
        <strain evidence="3">NRRL 1565</strain>
    </source>
</reference>
<feature type="region of interest" description="Disordered" evidence="1">
    <location>
        <begin position="340"/>
        <end position="365"/>
    </location>
</feature>
<dbReference type="Gene3D" id="2.60.40.640">
    <property type="match status" value="1"/>
</dbReference>
<feature type="compositionally biased region" description="Low complexity" evidence="1">
    <location>
        <begin position="451"/>
        <end position="467"/>
    </location>
</feature>
<protein>
    <recommendedName>
        <fullName evidence="2">Arrestin-like N-terminal domain-containing protein</fullName>
    </recommendedName>
</protein>
<accession>A0A9W8HPD3</accession>
<sequence>MPFGSSAPAIHIELGAAQDAADEGMRWVRGRLVVRAARAVATQQVRVEFVGTEAAGVRAWVPPRATVTRTVARASAVVHGGGMLRAGTHEFAFSVGVPWWLPSSVEREACRIRYVVRGVVERGSWLPAAAAPAADAWTAETELPCTRVRVAQRLARRKRLDQSVGCPDGSCHVRMWGVLSRDVVKPGAALRLDLSARTSDARFGLRRLAASFTECLICSVHVKAEERVVNRISNLVTARLDALSDESLSGEPLSDDSLSDEASSDRAAEPPADEQDPRSRGSLRSDPGQPSTRHPAQHDRLDSNHSSRQNDSHTHELPHSHLSRRLRKTRSRLAVLLRNGVDVPATAPPVPGSSATAPATPQPRRTDVVRQIHASHVLHVPLGLSQFASEHVSREYRLVVVAEVAPLDDPESVHVNDAAAAAYVAAVPTRPARRDASLSSRSEASLVDVGAESSTESLDASAAAADSPLRWDSPPTRAQ</sequence>
<feature type="domain" description="Arrestin-like N-terminal" evidence="2">
    <location>
        <begin position="28"/>
        <end position="122"/>
    </location>
</feature>
<dbReference type="InterPro" id="IPR014752">
    <property type="entry name" value="Arrestin-like_C"/>
</dbReference>
<evidence type="ECO:0000256" key="1">
    <source>
        <dbReference type="SAM" id="MobiDB-lite"/>
    </source>
</evidence>
<dbReference type="InterPro" id="IPR011021">
    <property type="entry name" value="Arrestin-like_N"/>
</dbReference>
<proteinExistence type="predicted"/>
<feature type="compositionally biased region" description="Basic and acidic residues" evidence="1">
    <location>
        <begin position="296"/>
        <end position="319"/>
    </location>
</feature>
<feature type="region of interest" description="Disordered" evidence="1">
    <location>
        <begin position="246"/>
        <end position="326"/>
    </location>
</feature>
<dbReference type="AlphaFoldDB" id="A0A9W8HPD3"/>
<feature type="non-terminal residue" evidence="3">
    <location>
        <position position="479"/>
    </location>
</feature>
<dbReference type="EMBL" id="JANBUO010003016">
    <property type="protein sequence ID" value="KAJ2793127.1"/>
    <property type="molecule type" value="Genomic_DNA"/>
</dbReference>
<dbReference type="Proteomes" id="UP001140094">
    <property type="component" value="Unassembled WGS sequence"/>
</dbReference>
<dbReference type="OrthoDB" id="2333384at2759"/>
<organism evidence="3 4">
    <name type="scientific">Coemansia guatemalensis</name>
    <dbReference type="NCBI Taxonomy" id="2761395"/>
    <lineage>
        <taxon>Eukaryota</taxon>
        <taxon>Fungi</taxon>
        <taxon>Fungi incertae sedis</taxon>
        <taxon>Zoopagomycota</taxon>
        <taxon>Kickxellomycotina</taxon>
        <taxon>Kickxellomycetes</taxon>
        <taxon>Kickxellales</taxon>
        <taxon>Kickxellaceae</taxon>
        <taxon>Coemansia</taxon>
    </lineage>
</organism>
<gene>
    <name evidence="3" type="ORF">H4R20_006635</name>
</gene>
<evidence type="ECO:0000259" key="2">
    <source>
        <dbReference type="Pfam" id="PF00339"/>
    </source>
</evidence>
<evidence type="ECO:0000313" key="4">
    <source>
        <dbReference type="Proteomes" id="UP001140094"/>
    </source>
</evidence>
<evidence type="ECO:0000313" key="3">
    <source>
        <dbReference type="EMBL" id="KAJ2793127.1"/>
    </source>
</evidence>
<feature type="region of interest" description="Disordered" evidence="1">
    <location>
        <begin position="430"/>
        <end position="479"/>
    </location>
</feature>
<keyword evidence="4" id="KW-1185">Reference proteome</keyword>